<sequence length="190" mass="21927">MGTTSARSVRVLTADWAGNEALTATWAGRGSPIKPPRSQASSLPTLEPDLLFLRGEPERERRKGRKEEREERRGRSLVVISGVLVPMCFCGDPCKVAKSDEEDTSRQRYSMCSNFQFESTPAPDQQDENKERMDKRLREEAAEKEHKEEEERRRLAAERERKLERARRAKAAIEENPDALRKEKWPRCTQ</sequence>
<dbReference type="Proteomes" id="UP000298652">
    <property type="component" value="Chromosome 2"/>
</dbReference>
<protein>
    <submittedName>
        <fullName evidence="2">Uncharacterized protein</fullName>
    </submittedName>
</protein>
<name>A0A4U6VV11_SETVI</name>
<reference evidence="2" key="1">
    <citation type="submission" date="2019-03" db="EMBL/GenBank/DDBJ databases">
        <title>WGS assembly of Setaria viridis.</title>
        <authorList>
            <person name="Huang P."/>
            <person name="Jenkins J."/>
            <person name="Grimwood J."/>
            <person name="Barry K."/>
            <person name="Healey A."/>
            <person name="Mamidi S."/>
            <person name="Sreedasyam A."/>
            <person name="Shu S."/>
            <person name="Feldman M."/>
            <person name="Wu J."/>
            <person name="Yu Y."/>
            <person name="Chen C."/>
            <person name="Johnson J."/>
            <person name="Rokhsar D."/>
            <person name="Baxter I."/>
            <person name="Schmutz J."/>
            <person name="Brutnell T."/>
            <person name="Kellogg E."/>
        </authorList>
    </citation>
    <scope>NUCLEOTIDE SEQUENCE [LARGE SCALE GENOMIC DNA]</scope>
</reference>
<evidence type="ECO:0000256" key="1">
    <source>
        <dbReference type="SAM" id="MobiDB-lite"/>
    </source>
</evidence>
<feature type="region of interest" description="Disordered" evidence="1">
    <location>
        <begin position="26"/>
        <end position="73"/>
    </location>
</feature>
<evidence type="ECO:0000313" key="2">
    <source>
        <dbReference type="EMBL" id="TKW32613.1"/>
    </source>
</evidence>
<dbReference type="Gramene" id="TKW32613">
    <property type="protein sequence ID" value="TKW32613"/>
    <property type="gene ID" value="SEVIR_2G178900v2"/>
</dbReference>
<keyword evidence="3" id="KW-1185">Reference proteome</keyword>
<feature type="compositionally biased region" description="Basic and acidic residues" evidence="1">
    <location>
        <begin position="178"/>
        <end position="190"/>
    </location>
</feature>
<dbReference type="AlphaFoldDB" id="A0A4U6VV11"/>
<accession>A0A4U6VV11</accession>
<gene>
    <name evidence="2" type="ORF">SEVIR_2G178900v2</name>
</gene>
<evidence type="ECO:0000313" key="3">
    <source>
        <dbReference type="Proteomes" id="UP000298652"/>
    </source>
</evidence>
<dbReference type="EMBL" id="CM016553">
    <property type="protein sequence ID" value="TKW32613.1"/>
    <property type="molecule type" value="Genomic_DNA"/>
</dbReference>
<dbReference type="PANTHER" id="PTHR48170">
    <property type="entry name" value="ZINC FINGER GRF-TYPE DOMAIN-CONTAINING PROTEIN"/>
    <property type="match status" value="1"/>
</dbReference>
<feature type="region of interest" description="Disordered" evidence="1">
    <location>
        <begin position="115"/>
        <end position="190"/>
    </location>
</feature>
<dbReference type="PANTHER" id="PTHR48170:SF1">
    <property type="entry name" value="ZINC FINGER GRF-TYPE DOMAIN-CONTAINING PROTEIN"/>
    <property type="match status" value="1"/>
</dbReference>
<organism evidence="2 3">
    <name type="scientific">Setaria viridis</name>
    <name type="common">Green bristlegrass</name>
    <name type="synonym">Setaria italica subsp. viridis</name>
    <dbReference type="NCBI Taxonomy" id="4556"/>
    <lineage>
        <taxon>Eukaryota</taxon>
        <taxon>Viridiplantae</taxon>
        <taxon>Streptophyta</taxon>
        <taxon>Embryophyta</taxon>
        <taxon>Tracheophyta</taxon>
        <taxon>Spermatophyta</taxon>
        <taxon>Magnoliopsida</taxon>
        <taxon>Liliopsida</taxon>
        <taxon>Poales</taxon>
        <taxon>Poaceae</taxon>
        <taxon>PACMAD clade</taxon>
        <taxon>Panicoideae</taxon>
        <taxon>Panicodae</taxon>
        <taxon>Paniceae</taxon>
        <taxon>Cenchrinae</taxon>
        <taxon>Setaria</taxon>
    </lineage>
</organism>
<feature type="compositionally biased region" description="Basic and acidic residues" evidence="1">
    <location>
        <begin position="55"/>
        <end position="73"/>
    </location>
</feature>
<feature type="compositionally biased region" description="Basic and acidic residues" evidence="1">
    <location>
        <begin position="127"/>
        <end position="163"/>
    </location>
</feature>
<proteinExistence type="predicted"/>